<dbReference type="Gene3D" id="3.30.40.10">
    <property type="entry name" value="Zinc/RING finger domain, C3HC4 (zinc finger)"/>
    <property type="match status" value="1"/>
</dbReference>
<dbReference type="GO" id="GO:0016874">
    <property type="term" value="F:ligase activity"/>
    <property type="evidence" value="ECO:0007669"/>
    <property type="project" value="UniProtKB-KW"/>
</dbReference>
<keyword evidence="7" id="KW-0436">Ligase</keyword>
<dbReference type="PANTHER" id="PTHR17550:SF4">
    <property type="entry name" value="E3 UBIQUITIN-PROTEIN LIGASE TTC3"/>
    <property type="match status" value="1"/>
</dbReference>
<sequence length="270" mass="31559">KSQLKLQDIRQRFTRHADQSLLLWLYDCWFSGANVGVFLNGYEARQLGSLSRDAAVDRGIGRRAGTLSLWRRLVASVREAYTADEVLVYRDRWNSELEGVHYLTELTMAEILYRNTRNTHFLDDPDKAYCTRHIWEAFKKSAPPFYAKALSAITWHRDLKVLKLKAYIWDYKLKPSSLPQDSYVETQPKEYAASGVDPCTICHEELSRNTCELKCGHEFHRECIRTWLQEHSSTCPICRDYAVLPRDVPERPAWNNSKCYKAKAWKRSVF</sequence>
<dbReference type="GO" id="GO:0008270">
    <property type="term" value="F:zinc ion binding"/>
    <property type="evidence" value="ECO:0007669"/>
    <property type="project" value="UniProtKB-KW"/>
</dbReference>
<proteinExistence type="predicted"/>
<dbReference type="SUPFAM" id="SSF57850">
    <property type="entry name" value="RING/U-box"/>
    <property type="match status" value="1"/>
</dbReference>
<keyword evidence="2 4" id="KW-0863">Zinc-finger</keyword>
<evidence type="ECO:0000256" key="1">
    <source>
        <dbReference type="ARBA" id="ARBA00022723"/>
    </source>
</evidence>
<feature type="non-terminal residue" evidence="7">
    <location>
        <position position="270"/>
    </location>
</feature>
<gene>
    <name evidence="7" type="primary">Dzip3_0</name>
    <name evidence="7" type="ORF">DRYGAM_R14046</name>
</gene>
<evidence type="ECO:0000313" key="7">
    <source>
        <dbReference type="EMBL" id="NWI79231.1"/>
    </source>
</evidence>
<dbReference type="SMART" id="SM00184">
    <property type="entry name" value="RING"/>
    <property type="match status" value="1"/>
</dbReference>
<name>A0A851E8V1_9CORV</name>
<evidence type="ECO:0000313" key="8">
    <source>
        <dbReference type="Proteomes" id="UP000604080"/>
    </source>
</evidence>
<feature type="domain" description="RING-type" evidence="6">
    <location>
        <begin position="199"/>
        <end position="239"/>
    </location>
</feature>
<keyword evidence="5" id="KW-0472">Membrane</keyword>
<evidence type="ECO:0000256" key="4">
    <source>
        <dbReference type="PROSITE-ProRule" id="PRU00175"/>
    </source>
</evidence>
<dbReference type="Pfam" id="PF13639">
    <property type="entry name" value="zf-RING_2"/>
    <property type="match status" value="1"/>
</dbReference>
<dbReference type="Proteomes" id="UP000604080">
    <property type="component" value="Unassembled WGS sequence"/>
</dbReference>
<keyword evidence="5" id="KW-0812">Transmembrane</keyword>
<evidence type="ECO:0000256" key="2">
    <source>
        <dbReference type="ARBA" id="ARBA00022771"/>
    </source>
</evidence>
<organism evidence="7 8">
    <name type="scientific">Dryoscopus gambensis</name>
    <dbReference type="NCBI Taxonomy" id="85069"/>
    <lineage>
        <taxon>Eukaryota</taxon>
        <taxon>Metazoa</taxon>
        <taxon>Chordata</taxon>
        <taxon>Craniata</taxon>
        <taxon>Vertebrata</taxon>
        <taxon>Euteleostomi</taxon>
        <taxon>Archelosauria</taxon>
        <taxon>Archosauria</taxon>
        <taxon>Dinosauria</taxon>
        <taxon>Saurischia</taxon>
        <taxon>Theropoda</taxon>
        <taxon>Coelurosauria</taxon>
        <taxon>Aves</taxon>
        <taxon>Neognathae</taxon>
        <taxon>Neoaves</taxon>
        <taxon>Telluraves</taxon>
        <taxon>Australaves</taxon>
        <taxon>Passeriformes</taxon>
        <taxon>Corvoidea</taxon>
        <taxon>Malaconotidae</taxon>
        <taxon>Dryoscopus</taxon>
    </lineage>
</organism>
<keyword evidence="5" id="KW-1133">Transmembrane helix</keyword>
<dbReference type="InterPro" id="IPR013083">
    <property type="entry name" value="Znf_RING/FYVE/PHD"/>
</dbReference>
<evidence type="ECO:0000256" key="3">
    <source>
        <dbReference type="ARBA" id="ARBA00022833"/>
    </source>
</evidence>
<dbReference type="PROSITE" id="PS50089">
    <property type="entry name" value="ZF_RING_2"/>
    <property type="match status" value="1"/>
</dbReference>
<keyword evidence="3" id="KW-0862">Zinc</keyword>
<dbReference type="InterPro" id="IPR001841">
    <property type="entry name" value="Znf_RING"/>
</dbReference>
<protein>
    <submittedName>
        <fullName evidence="7">DZIP3 ligase</fullName>
    </submittedName>
</protein>
<accession>A0A851E8V1</accession>
<feature type="non-terminal residue" evidence="7">
    <location>
        <position position="1"/>
    </location>
</feature>
<comment type="caution">
    <text evidence="7">The sequence shown here is derived from an EMBL/GenBank/DDBJ whole genome shotgun (WGS) entry which is preliminary data.</text>
</comment>
<keyword evidence="1" id="KW-0479">Metal-binding</keyword>
<keyword evidence="8" id="KW-1185">Reference proteome</keyword>
<reference evidence="7" key="1">
    <citation type="submission" date="2019-10" db="EMBL/GenBank/DDBJ databases">
        <title>Bird 10,000 Genomes (B10K) Project - Family phase.</title>
        <authorList>
            <person name="Zhang G."/>
        </authorList>
    </citation>
    <scope>NUCLEOTIDE SEQUENCE</scope>
    <source>
        <strain evidence="7">B10K-DU-002-56</strain>
        <tissue evidence="7">Muscle</tissue>
    </source>
</reference>
<dbReference type="AlphaFoldDB" id="A0A851E8V1"/>
<evidence type="ECO:0000256" key="5">
    <source>
        <dbReference type="SAM" id="Phobius"/>
    </source>
</evidence>
<evidence type="ECO:0000259" key="6">
    <source>
        <dbReference type="PROSITE" id="PS50089"/>
    </source>
</evidence>
<dbReference type="PANTHER" id="PTHR17550">
    <property type="entry name" value="E3 UBIQUITIN-PROTEIN LIGASE TTC3"/>
    <property type="match status" value="1"/>
</dbReference>
<feature type="transmembrane region" description="Helical" evidence="5">
    <location>
        <begin position="21"/>
        <end position="42"/>
    </location>
</feature>
<dbReference type="EMBL" id="WEIT01024618">
    <property type="protein sequence ID" value="NWI79231.1"/>
    <property type="molecule type" value="Genomic_DNA"/>
</dbReference>